<dbReference type="EMBL" id="PGWX01000433">
    <property type="protein sequence ID" value="PPJ71091.1"/>
    <property type="molecule type" value="Genomic_DNA"/>
</dbReference>
<evidence type="ECO:0000313" key="2">
    <source>
        <dbReference type="EMBL" id="PPJ71091.1"/>
    </source>
</evidence>
<accession>A0A7Z1MZF7</accession>
<sequence length="81" mass="7660">MKKLIAAVLAAASCASIAQAQAQAQQAPVPAAPTSAQPMPAFTLDQAVLAAGGSAPANAAAAAGIEAAQAGRSVAGLRPNP</sequence>
<feature type="chain" id="PRO_5039687748" evidence="1">
    <location>
        <begin position="21"/>
        <end position="81"/>
    </location>
</feature>
<dbReference type="Proteomes" id="UP000238153">
    <property type="component" value="Unassembled WGS sequence"/>
</dbReference>
<feature type="signal peptide" evidence="1">
    <location>
        <begin position="1"/>
        <end position="20"/>
    </location>
</feature>
<protein>
    <submittedName>
        <fullName evidence="2">Transporter</fullName>
    </submittedName>
</protein>
<proteinExistence type="predicted"/>
<keyword evidence="1" id="KW-0732">Signal</keyword>
<dbReference type="SUPFAM" id="SSF56954">
    <property type="entry name" value="Outer membrane efflux proteins (OEP)"/>
    <property type="match status" value="1"/>
</dbReference>
<name>A0A7Z1MZF7_STAHA</name>
<comment type="caution">
    <text evidence="2">The sequence shown here is derived from an EMBL/GenBank/DDBJ whole genome shotgun (WGS) entry which is preliminary data.</text>
</comment>
<reference evidence="2 3" key="1">
    <citation type="submission" date="2017-11" db="EMBL/GenBank/DDBJ databases">
        <authorList>
            <person name="Founou R.C."/>
            <person name="Founou L."/>
            <person name="Allam M."/>
            <person name="Ismail A."/>
            <person name="Essack S.Y."/>
        </authorList>
    </citation>
    <scope>NUCLEOTIDE SEQUENCE [LARGE SCALE GENOMIC DNA]</scope>
    <source>
        <strain evidence="2 3">G811N2B1</strain>
    </source>
</reference>
<feature type="non-terminal residue" evidence="2">
    <location>
        <position position="81"/>
    </location>
</feature>
<evidence type="ECO:0000313" key="3">
    <source>
        <dbReference type="Proteomes" id="UP000238153"/>
    </source>
</evidence>
<dbReference type="AlphaFoldDB" id="A0A7Z1MZF7"/>
<evidence type="ECO:0000256" key="1">
    <source>
        <dbReference type="SAM" id="SignalP"/>
    </source>
</evidence>
<gene>
    <name evidence="2" type="ORF">CV019_12205</name>
</gene>
<organism evidence="2 3">
    <name type="scientific">Staphylococcus haemolyticus</name>
    <dbReference type="NCBI Taxonomy" id="1283"/>
    <lineage>
        <taxon>Bacteria</taxon>
        <taxon>Bacillati</taxon>
        <taxon>Bacillota</taxon>
        <taxon>Bacilli</taxon>
        <taxon>Bacillales</taxon>
        <taxon>Staphylococcaceae</taxon>
        <taxon>Staphylococcus</taxon>
    </lineage>
</organism>